<comment type="caution">
    <text evidence="6">The sequence shown here is derived from an EMBL/GenBank/DDBJ whole genome shotgun (WGS) entry which is preliminary data.</text>
</comment>
<dbReference type="GO" id="GO:0046653">
    <property type="term" value="P:tetrahydrofolate metabolic process"/>
    <property type="evidence" value="ECO:0007669"/>
    <property type="project" value="TreeGrafter"/>
</dbReference>
<dbReference type="GO" id="GO:0046872">
    <property type="term" value="F:metal ion binding"/>
    <property type="evidence" value="ECO:0007669"/>
    <property type="project" value="UniProtKB-KW"/>
</dbReference>
<protein>
    <recommendedName>
        <fullName evidence="7">B12-binding domain-containing protein</fullName>
    </recommendedName>
</protein>
<dbReference type="GO" id="GO:0050667">
    <property type="term" value="P:homocysteine metabolic process"/>
    <property type="evidence" value="ECO:0007669"/>
    <property type="project" value="TreeGrafter"/>
</dbReference>
<dbReference type="SUPFAM" id="SSF52242">
    <property type="entry name" value="Cobalamin (vitamin B12)-binding domain"/>
    <property type="match status" value="1"/>
</dbReference>
<dbReference type="AlphaFoldDB" id="A0A0F9L5F7"/>
<dbReference type="PROSITE" id="PS51332">
    <property type="entry name" value="B12_BINDING"/>
    <property type="match status" value="1"/>
</dbReference>
<dbReference type="SMART" id="SM01018">
    <property type="entry name" value="B12-binding_2"/>
    <property type="match status" value="1"/>
</dbReference>
<reference evidence="6" key="1">
    <citation type="journal article" date="2015" name="Nature">
        <title>Complex archaea that bridge the gap between prokaryotes and eukaryotes.</title>
        <authorList>
            <person name="Spang A."/>
            <person name="Saw J.H."/>
            <person name="Jorgensen S.L."/>
            <person name="Zaremba-Niedzwiedzka K."/>
            <person name="Martijn J."/>
            <person name="Lind A.E."/>
            <person name="van Eijk R."/>
            <person name="Schleper C."/>
            <person name="Guy L."/>
            <person name="Ettema T.J."/>
        </authorList>
    </citation>
    <scope>NUCLEOTIDE SEQUENCE</scope>
</reference>
<comment type="similarity">
    <text evidence="1">Belongs to the methylamine corrinoid protein family.</text>
</comment>
<evidence type="ECO:0000313" key="6">
    <source>
        <dbReference type="EMBL" id="KKM82511.1"/>
    </source>
</evidence>
<dbReference type="PANTHER" id="PTHR45833:SF1">
    <property type="entry name" value="METHIONINE SYNTHASE"/>
    <property type="match status" value="1"/>
</dbReference>
<dbReference type="PROSITE" id="PS51337">
    <property type="entry name" value="B12_BINDING_NTER"/>
    <property type="match status" value="1"/>
</dbReference>
<dbReference type="SUPFAM" id="SSF47644">
    <property type="entry name" value="Methionine synthase domain"/>
    <property type="match status" value="1"/>
</dbReference>
<keyword evidence="3" id="KW-0170">Cobalt</keyword>
<dbReference type="GO" id="GO:0005829">
    <property type="term" value="C:cytosol"/>
    <property type="evidence" value="ECO:0007669"/>
    <property type="project" value="TreeGrafter"/>
</dbReference>
<dbReference type="CDD" id="cd02070">
    <property type="entry name" value="corrinoid_protein_B12-BD"/>
    <property type="match status" value="1"/>
</dbReference>
<dbReference type="Gene3D" id="3.40.50.280">
    <property type="entry name" value="Cobalamin-binding domain"/>
    <property type="match status" value="1"/>
</dbReference>
<feature type="domain" description="B12-binding" evidence="4">
    <location>
        <begin position="95"/>
        <end position="224"/>
    </location>
</feature>
<dbReference type="Pfam" id="PF02310">
    <property type="entry name" value="B12-binding"/>
    <property type="match status" value="1"/>
</dbReference>
<evidence type="ECO:0000256" key="1">
    <source>
        <dbReference type="ARBA" id="ARBA00010854"/>
    </source>
</evidence>
<feature type="domain" description="B12-binding N-terminal" evidence="5">
    <location>
        <begin position="1"/>
        <end position="95"/>
    </location>
</feature>
<dbReference type="FunFam" id="3.40.50.280:FF:000003">
    <property type="entry name" value="Dimethylamine methyltransferase corrinoid protein"/>
    <property type="match status" value="1"/>
</dbReference>
<dbReference type="InterPro" id="IPR003759">
    <property type="entry name" value="Cbl-bd_cap"/>
</dbReference>
<dbReference type="InterPro" id="IPR006158">
    <property type="entry name" value="Cobalamin-bd"/>
</dbReference>
<evidence type="ECO:0000259" key="4">
    <source>
        <dbReference type="PROSITE" id="PS51332"/>
    </source>
</evidence>
<dbReference type="InterPro" id="IPR036724">
    <property type="entry name" value="Cobalamin-bd_sf"/>
</dbReference>
<accession>A0A0F9L5F7</accession>
<dbReference type="Gene3D" id="1.10.1240.10">
    <property type="entry name" value="Methionine synthase domain"/>
    <property type="match status" value="1"/>
</dbReference>
<dbReference type="Pfam" id="PF02607">
    <property type="entry name" value="B12-binding_2"/>
    <property type="match status" value="1"/>
</dbReference>
<dbReference type="GO" id="GO:0008705">
    <property type="term" value="F:methionine synthase activity"/>
    <property type="evidence" value="ECO:0007669"/>
    <property type="project" value="TreeGrafter"/>
</dbReference>
<evidence type="ECO:0000256" key="2">
    <source>
        <dbReference type="ARBA" id="ARBA00022723"/>
    </source>
</evidence>
<dbReference type="EMBL" id="LAZR01007853">
    <property type="protein sequence ID" value="KKM82511.1"/>
    <property type="molecule type" value="Genomic_DNA"/>
</dbReference>
<evidence type="ECO:0000256" key="3">
    <source>
        <dbReference type="ARBA" id="ARBA00023285"/>
    </source>
</evidence>
<gene>
    <name evidence="6" type="ORF">LCGC14_1318840</name>
</gene>
<dbReference type="GO" id="GO:0031419">
    <property type="term" value="F:cobalamin binding"/>
    <property type="evidence" value="ECO:0007669"/>
    <property type="project" value="InterPro"/>
</dbReference>
<organism evidence="6">
    <name type="scientific">marine sediment metagenome</name>
    <dbReference type="NCBI Taxonomy" id="412755"/>
    <lineage>
        <taxon>unclassified sequences</taxon>
        <taxon>metagenomes</taxon>
        <taxon>ecological metagenomes</taxon>
    </lineage>
</organism>
<evidence type="ECO:0000259" key="5">
    <source>
        <dbReference type="PROSITE" id="PS51337"/>
    </source>
</evidence>
<sequence length="250" mass="27738">MASEEREKEVFAKLKEAVIEYDEDVSKEYAQIALDEGINPNDAIFDGLVNGMEEVGRLFESQEYFVPELLMCADALYAGLDILKPHVKKMDLGVRGSVVIGTVEGDVHDIGKNIVKMMFDVAGFEVFDLGRDVPLDKFVEEQIKTDSELVCLSAMMTTTMVGMQKVIKDLKAKNPDIKIMIGGAPVSEDIADKFGADGYAADANNALKDAINMVSSLKKMKEEAERLLGLVSDRIPYSLLRLPQMEDWFL</sequence>
<dbReference type="InterPro" id="IPR050554">
    <property type="entry name" value="Met_Synthase/Corrinoid"/>
</dbReference>
<name>A0A0F9L5F7_9ZZZZ</name>
<dbReference type="PANTHER" id="PTHR45833">
    <property type="entry name" value="METHIONINE SYNTHASE"/>
    <property type="match status" value="1"/>
</dbReference>
<evidence type="ECO:0008006" key="7">
    <source>
        <dbReference type="Google" id="ProtNLM"/>
    </source>
</evidence>
<proteinExistence type="inferred from homology"/>
<dbReference type="InterPro" id="IPR036594">
    <property type="entry name" value="Meth_synthase_dom"/>
</dbReference>
<keyword evidence="2" id="KW-0479">Metal-binding</keyword>